<dbReference type="Gene3D" id="2.60.120.260">
    <property type="entry name" value="Galactose-binding domain-like"/>
    <property type="match status" value="1"/>
</dbReference>
<dbReference type="Proteomes" id="UP000054007">
    <property type="component" value="Unassembled WGS sequence"/>
</dbReference>
<gene>
    <name evidence="1" type="ORF">CYLTODRAFT_427563</name>
</gene>
<organism evidence="1 2">
    <name type="scientific">Cylindrobasidium torrendii FP15055 ss-10</name>
    <dbReference type="NCBI Taxonomy" id="1314674"/>
    <lineage>
        <taxon>Eukaryota</taxon>
        <taxon>Fungi</taxon>
        <taxon>Dikarya</taxon>
        <taxon>Basidiomycota</taxon>
        <taxon>Agaricomycotina</taxon>
        <taxon>Agaricomycetes</taxon>
        <taxon>Agaricomycetidae</taxon>
        <taxon>Agaricales</taxon>
        <taxon>Marasmiineae</taxon>
        <taxon>Physalacriaceae</taxon>
        <taxon>Cylindrobasidium</taxon>
    </lineage>
</organism>
<protein>
    <recommendedName>
        <fullName evidence="3">SUN domain-containing protein</fullName>
    </recommendedName>
</protein>
<evidence type="ECO:0008006" key="3">
    <source>
        <dbReference type="Google" id="ProtNLM"/>
    </source>
</evidence>
<name>A0A0D7AT51_9AGAR</name>
<evidence type="ECO:0000313" key="2">
    <source>
        <dbReference type="Proteomes" id="UP000054007"/>
    </source>
</evidence>
<proteinExistence type="predicted"/>
<sequence length="89" mass="9768">MNQTQISTRWEPATHFHCSDKPIPAKYHNVTAVLAAQIDYIPGSSSANDTFRLQYRLPAAAIGMVVEIVGNWGGNSTCLYPVAIYGHPH</sequence>
<dbReference type="OrthoDB" id="342281at2759"/>
<dbReference type="AlphaFoldDB" id="A0A0D7AT51"/>
<accession>A0A0D7AT51</accession>
<keyword evidence="2" id="KW-1185">Reference proteome</keyword>
<dbReference type="EMBL" id="KN880956">
    <property type="protein sequence ID" value="KIY61392.1"/>
    <property type="molecule type" value="Genomic_DNA"/>
</dbReference>
<evidence type="ECO:0000313" key="1">
    <source>
        <dbReference type="EMBL" id="KIY61392.1"/>
    </source>
</evidence>
<reference evidence="1 2" key="1">
    <citation type="journal article" date="2015" name="Fungal Genet. Biol.">
        <title>Evolution of novel wood decay mechanisms in Agaricales revealed by the genome sequences of Fistulina hepatica and Cylindrobasidium torrendii.</title>
        <authorList>
            <person name="Floudas D."/>
            <person name="Held B.W."/>
            <person name="Riley R."/>
            <person name="Nagy L.G."/>
            <person name="Koehler G."/>
            <person name="Ransdell A.S."/>
            <person name="Younus H."/>
            <person name="Chow J."/>
            <person name="Chiniquy J."/>
            <person name="Lipzen A."/>
            <person name="Tritt A."/>
            <person name="Sun H."/>
            <person name="Haridas S."/>
            <person name="LaButti K."/>
            <person name="Ohm R.A."/>
            <person name="Kues U."/>
            <person name="Blanchette R.A."/>
            <person name="Grigoriev I.V."/>
            <person name="Minto R.E."/>
            <person name="Hibbett D.S."/>
        </authorList>
    </citation>
    <scope>NUCLEOTIDE SEQUENCE [LARGE SCALE GENOMIC DNA]</scope>
    <source>
        <strain evidence="1 2">FP15055 ss-10</strain>
    </source>
</reference>